<dbReference type="GO" id="GO:0000976">
    <property type="term" value="F:transcription cis-regulatory region binding"/>
    <property type="evidence" value="ECO:0007669"/>
    <property type="project" value="TreeGrafter"/>
</dbReference>
<dbReference type="InterPro" id="IPR000847">
    <property type="entry name" value="LysR_HTH_N"/>
</dbReference>
<keyword evidence="4" id="KW-0804">Transcription</keyword>
<feature type="domain" description="HTH lysR-type" evidence="5">
    <location>
        <begin position="17"/>
        <end position="72"/>
    </location>
</feature>
<organism evidence="6 7">
    <name type="scientific">Amphritea atlantica</name>
    <dbReference type="NCBI Taxonomy" id="355243"/>
    <lineage>
        <taxon>Bacteria</taxon>
        <taxon>Pseudomonadati</taxon>
        <taxon>Pseudomonadota</taxon>
        <taxon>Gammaproteobacteria</taxon>
        <taxon>Oceanospirillales</taxon>
        <taxon>Oceanospirillaceae</taxon>
        <taxon>Amphritea</taxon>
    </lineage>
</organism>
<dbReference type="RefSeq" id="WP_091353047.1">
    <property type="nucleotide sequence ID" value="NZ_AP025284.1"/>
</dbReference>
<dbReference type="GO" id="GO:0003700">
    <property type="term" value="F:DNA-binding transcription factor activity"/>
    <property type="evidence" value="ECO:0007669"/>
    <property type="project" value="InterPro"/>
</dbReference>
<dbReference type="Pfam" id="PF03466">
    <property type="entry name" value="LysR_substrate"/>
    <property type="match status" value="1"/>
</dbReference>
<proteinExistence type="inferred from homology"/>
<dbReference type="OrthoDB" id="8587655at2"/>
<comment type="similarity">
    <text evidence="1">Belongs to the LysR transcriptional regulatory family.</text>
</comment>
<dbReference type="InterPro" id="IPR005119">
    <property type="entry name" value="LysR_subst-bd"/>
</dbReference>
<dbReference type="AlphaFoldDB" id="A0A1H9D3P3"/>
<dbReference type="SUPFAM" id="SSF46785">
    <property type="entry name" value="Winged helix' DNA-binding domain"/>
    <property type="match status" value="1"/>
</dbReference>
<evidence type="ECO:0000256" key="2">
    <source>
        <dbReference type="ARBA" id="ARBA00023015"/>
    </source>
</evidence>
<dbReference type="PANTHER" id="PTHR30126">
    <property type="entry name" value="HTH-TYPE TRANSCRIPTIONAL REGULATOR"/>
    <property type="match status" value="1"/>
</dbReference>
<protein>
    <submittedName>
        <fullName evidence="6">Transcriptional regulator, LysR family</fullName>
    </submittedName>
</protein>
<dbReference type="Pfam" id="PF00126">
    <property type="entry name" value="HTH_1"/>
    <property type="match status" value="1"/>
</dbReference>
<evidence type="ECO:0000256" key="4">
    <source>
        <dbReference type="ARBA" id="ARBA00023163"/>
    </source>
</evidence>
<reference evidence="7" key="1">
    <citation type="submission" date="2016-10" db="EMBL/GenBank/DDBJ databases">
        <authorList>
            <person name="Varghese N."/>
            <person name="Submissions S."/>
        </authorList>
    </citation>
    <scope>NUCLEOTIDE SEQUENCE [LARGE SCALE GENOMIC DNA]</scope>
    <source>
        <strain evidence="7">DSM 18887</strain>
    </source>
</reference>
<dbReference type="PANTHER" id="PTHR30126:SF98">
    <property type="entry name" value="HTH-TYPE TRANSCRIPTIONAL ACTIVATOR BAUR"/>
    <property type="match status" value="1"/>
</dbReference>
<dbReference type="STRING" id="355243.SAMN03080615_00322"/>
<dbReference type="Proteomes" id="UP000198749">
    <property type="component" value="Unassembled WGS sequence"/>
</dbReference>
<evidence type="ECO:0000256" key="3">
    <source>
        <dbReference type="ARBA" id="ARBA00023125"/>
    </source>
</evidence>
<accession>A0A1H9D3P3</accession>
<dbReference type="CDD" id="cd05466">
    <property type="entry name" value="PBP2_LTTR_substrate"/>
    <property type="match status" value="1"/>
</dbReference>
<sequence>MSRTENLLPRQLGDAHIRLLRIYKAVVESGGFSAAEVELNISRPAISLAISELESLLNMRLCNRGRAGFALTEQGEEVYDATLQLLGGLENFRARINAINTELKGELNIGITDNMVTVPQMRITRALAALKARGPEVVINIRMIPPKDIESGILDGQLLVGVVSEQRSLPGLNYFPLYDEQSVLYCSNEHPLFDRDNSGLSDSELSQYDAVLPAFPQSAEIKQQQALLKASASSTDREGIAFLILSGSFIGFLPTHYAKQWLREGRLKAIQPEKRSFTTHYTAITRKGARNNLIRDAFMEELEKQPKSSSQT</sequence>
<evidence type="ECO:0000313" key="6">
    <source>
        <dbReference type="EMBL" id="SEQ07991.1"/>
    </source>
</evidence>
<dbReference type="EMBL" id="FOGB01000001">
    <property type="protein sequence ID" value="SEQ07991.1"/>
    <property type="molecule type" value="Genomic_DNA"/>
</dbReference>
<keyword evidence="2" id="KW-0805">Transcription regulation</keyword>
<dbReference type="Gene3D" id="3.40.190.290">
    <property type="match status" value="1"/>
</dbReference>
<keyword evidence="7" id="KW-1185">Reference proteome</keyword>
<dbReference type="InterPro" id="IPR036388">
    <property type="entry name" value="WH-like_DNA-bd_sf"/>
</dbReference>
<dbReference type="SUPFAM" id="SSF53850">
    <property type="entry name" value="Periplasmic binding protein-like II"/>
    <property type="match status" value="1"/>
</dbReference>
<dbReference type="PROSITE" id="PS50931">
    <property type="entry name" value="HTH_LYSR"/>
    <property type="match status" value="1"/>
</dbReference>
<dbReference type="Gene3D" id="1.10.10.10">
    <property type="entry name" value="Winged helix-like DNA-binding domain superfamily/Winged helix DNA-binding domain"/>
    <property type="match status" value="1"/>
</dbReference>
<evidence type="ECO:0000256" key="1">
    <source>
        <dbReference type="ARBA" id="ARBA00009437"/>
    </source>
</evidence>
<gene>
    <name evidence="6" type="ORF">SAMN03080615_00322</name>
</gene>
<evidence type="ECO:0000313" key="7">
    <source>
        <dbReference type="Proteomes" id="UP000198749"/>
    </source>
</evidence>
<keyword evidence="3" id="KW-0238">DNA-binding</keyword>
<dbReference type="InterPro" id="IPR036390">
    <property type="entry name" value="WH_DNA-bd_sf"/>
</dbReference>
<evidence type="ECO:0000259" key="5">
    <source>
        <dbReference type="PROSITE" id="PS50931"/>
    </source>
</evidence>
<name>A0A1H9D3P3_9GAMM</name>